<dbReference type="InterPro" id="IPR014743">
    <property type="entry name" value="Cl-channel_core"/>
</dbReference>
<dbReference type="PANTHER" id="PTHR43427:SF12">
    <property type="entry name" value="CHLORIDE TRANSPORTER"/>
    <property type="match status" value="1"/>
</dbReference>
<comment type="subcellular location">
    <subcellularLocation>
        <location evidence="1">Membrane</location>
        <topology evidence="1">Multi-pass membrane protein</topology>
    </subcellularLocation>
</comment>
<keyword evidence="4 5" id="KW-0472">Membrane</keyword>
<feature type="transmembrane region" description="Helical" evidence="5">
    <location>
        <begin position="379"/>
        <end position="398"/>
    </location>
</feature>
<feature type="transmembrane region" description="Helical" evidence="5">
    <location>
        <begin position="349"/>
        <end position="373"/>
    </location>
</feature>
<sequence>MEKVTQTAKAALHYFHSFLQWTGIGILIGCGGGLAGAAFSYAMEGVTGMRESHPWLLFLLPLAGLVIVFLYHRAGIYRSRGTNLVLLAVRTKEQIPGTVAPLIFISTVLTHLCGGSAGREGAALQLGGSIAQWIGKRLKLGEKGLHTATMCGMSACFSALFGAPVTAAVFSMEVVSVGIMHYSALVPCVAASVTAGLITKALGIAPEAFPMTGVPAAIEIGPVLQVGALAVLAAVVSILFCIVLKTAARLYEKFLPNQYLRVAAGGLLVLALTFACGSRDYCGAGTHVIARAVAGEARPEAFLLKMLFTALTLEAGFKGGEIVPTLFIGSCFGCVAGGLLGLSPSFGAGIGLMAVFCGVTNCPLTAVFLAVELLGAEGLVWYMLAAAVSYMLSGYFGLYSKQKILYAKEAPEFIDASCK</sequence>
<feature type="transmembrane region" description="Helical" evidence="5">
    <location>
        <begin position="21"/>
        <end position="43"/>
    </location>
</feature>
<keyword evidence="2 5" id="KW-0812">Transmembrane</keyword>
<dbReference type="PANTHER" id="PTHR43427">
    <property type="entry name" value="CHLORIDE CHANNEL PROTEIN CLC-E"/>
    <property type="match status" value="1"/>
</dbReference>
<evidence type="ECO:0000256" key="1">
    <source>
        <dbReference type="ARBA" id="ARBA00004141"/>
    </source>
</evidence>
<dbReference type="Pfam" id="PF00654">
    <property type="entry name" value="Voltage_CLC"/>
    <property type="match status" value="1"/>
</dbReference>
<feature type="transmembrane region" description="Helical" evidence="5">
    <location>
        <begin position="223"/>
        <end position="247"/>
    </location>
</feature>
<dbReference type="AlphaFoldDB" id="A0A9D1JLZ2"/>
<dbReference type="EMBL" id="DVIQ01000105">
    <property type="protein sequence ID" value="HIS32914.1"/>
    <property type="molecule type" value="Genomic_DNA"/>
</dbReference>
<organism evidence="6 7">
    <name type="scientific">Candidatus Limivivens intestinipullorum</name>
    <dbReference type="NCBI Taxonomy" id="2840858"/>
    <lineage>
        <taxon>Bacteria</taxon>
        <taxon>Bacillati</taxon>
        <taxon>Bacillota</taxon>
        <taxon>Clostridia</taxon>
        <taxon>Lachnospirales</taxon>
        <taxon>Lachnospiraceae</taxon>
        <taxon>Lachnospiraceae incertae sedis</taxon>
        <taxon>Candidatus Limivivens</taxon>
    </lineage>
</organism>
<dbReference type="PRINTS" id="PR00762">
    <property type="entry name" value="CLCHANNEL"/>
</dbReference>
<feature type="transmembrane region" description="Helical" evidence="5">
    <location>
        <begin position="182"/>
        <end position="203"/>
    </location>
</feature>
<feature type="transmembrane region" description="Helical" evidence="5">
    <location>
        <begin position="259"/>
        <end position="275"/>
    </location>
</feature>
<protein>
    <submittedName>
        <fullName evidence="6">Chloride channel protein</fullName>
    </submittedName>
</protein>
<keyword evidence="3 5" id="KW-1133">Transmembrane helix</keyword>
<dbReference type="Proteomes" id="UP000823935">
    <property type="component" value="Unassembled WGS sequence"/>
</dbReference>
<evidence type="ECO:0000256" key="3">
    <source>
        <dbReference type="ARBA" id="ARBA00022989"/>
    </source>
</evidence>
<dbReference type="Gene3D" id="1.10.3080.10">
    <property type="entry name" value="Clc chloride channel"/>
    <property type="match status" value="1"/>
</dbReference>
<evidence type="ECO:0000313" key="7">
    <source>
        <dbReference type="Proteomes" id="UP000823935"/>
    </source>
</evidence>
<feature type="transmembrane region" description="Helical" evidence="5">
    <location>
        <begin position="55"/>
        <end position="74"/>
    </location>
</feature>
<evidence type="ECO:0000256" key="2">
    <source>
        <dbReference type="ARBA" id="ARBA00022692"/>
    </source>
</evidence>
<dbReference type="SUPFAM" id="SSF81340">
    <property type="entry name" value="Clc chloride channel"/>
    <property type="match status" value="1"/>
</dbReference>
<feature type="transmembrane region" description="Helical" evidence="5">
    <location>
        <begin position="322"/>
        <end position="342"/>
    </location>
</feature>
<proteinExistence type="predicted"/>
<evidence type="ECO:0000313" key="6">
    <source>
        <dbReference type="EMBL" id="HIS32914.1"/>
    </source>
</evidence>
<feature type="transmembrane region" description="Helical" evidence="5">
    <location>
        <begin position="147"/>
        <end position="170"/>
    </location>
</feature>
<dbReference type="GO" id="GO:0015108">
    <property type="term" value="F:chloride transmembrane transporter activity"/>
    <property type="evidence" value="ECO:0007669"/>
    <property type="project" value="InterPro"/>
</dbReference>
<reference evidence="6" key="2">
    <citation type="journal article" date="2021" name="PeerJ">
        <title>Extensive microbial diversity within the chicken gut microbiome revealed by metagenomics and culture.</title>
        <authorList>
            <person name="Gilroy R."/>
            <person name="Ravi A."/>
            <person name="Getino M."/>
            <person name="Pursley I."/>
            <person name="Horton D.L."/>
            <person name="Alikhan N.F."/>
            <person name="Baker D."/>
            <person name="Gharbi K."/>
            <person name="Hall N."/>
            <person name="Watson M."/>
            <person name="Adriaenssens E.M."/>
            <person name="Foster-Nyarko E."/>
            <person name="Jarju S."/>
            <person name="Secka A."/>
            <person name="Antonio M."/>
            <person name="Oren A."/>
            <person name="Chaudhuri R.R."/>
            <person name="La Ragione R."/>
            <person name="Hildebrand F."/>
            <person name="Pallen M.J."/>
        </authorList>
    </citation>
    <scope>NUCLEOTIDE SEQUENCE</scope>
    <source>
        <strain evidence="6">CHK190-19873</strain>
    </source>
</reference>
<gene>
    <name evidence="6" type="ORF">IAB44_15420</name>
</gene>
<name>A0A9D1JLZ2_9FIRM</name>
<dbReference type="InterPro" id="IPR050368">
    <property type="entry name" value="ClC-type_chloride_channel"/>
</dbReference>
<dbReference type="InterPro" id="IPR001807">
    <property type="entry name" value="ClC"/>
</dbReference>
<reference evidence="6" key="1">
    <citation type="submission" date="2020-10" db="EMBL/GenBank/DDBJ databases">
        <authorList>
            <person name="Gilroy R."/>
        </authorList>
    </citation>
    <scope>NUCLEOTIDE SEQUENCE</scope>
    <source>
        <strain evidence="6">CHK190-19873</strain>
    </source>
</reference>
<comment type="caution">
    <text evidence="6">The sequence shown here is derived from an EMBL/GenBank/DDBJ whole genome shotgun (WGS) entry which is preliminary data.</text>
</comment>
<dbReference type="PROSITE" id="PS51257">
    <property type="entry name" value="PROKAR_LIPOPROTEIN"/>
    <property type="match status" value="1"/>
</dbReference>
<accession>A0A9D1JLZ2</accession>
<evidence type="ECO:0000256" key="4">
    <source>
        <dbReference type="ARBA" id="ARBA00023136"/>
    </source>
</evidence>
<evidence type="ECO:0000256" key="5">
    <source>
        <dbReference type="SAM" id="Phobius"/>
    </source>
</evidence>
<dbReference type="GO" id="GO:0016020">
    <property type="term" value="C:membrane"/>
    <property type="evidence" value="ECO:0007669"/>
    <property type="project" value="UniProtKB-SubCell"/>
</dbReference>
<feature type="transmembrane region" description="Helical" evidence="5">
    <location>
        <begin position="95"/>
        <end position="117"/>
    </location>
</feature>